<keyword evidence="4" id="KW-1185">Reference proteome</keyword>
<dbReference type="RefSeq" id="XP_004997242.1">
    <property type="nucleotide sequence ID" value="XM_004997185.1"/>
</dbReference>
<protein>
    <recommendedName>
        <fullName evidence="1">Repressor of RNA polymerase III transcription</fullName>
    </recommendedName>
</protein>
<dbReference type="FunCoup" id="F2TZV3">
    <property type="interactions" value="1919"/>
</dbReference>
<dbReference type="InterPro" id="IPR038564">
    <property type="entry name" value="Maf1_sf"/>
</dbReference>
<dbReference type="EMBL" id="GL832958">
    <property type="protein sequence ID" value="EGD80681.1"/>
    <property type="molecule type" value="Genomic_DNA"/>
</dbReference>
<reference evidence="3" key="1">
    <citation type="submission" date="2009-08" db="EMBL/GenBank/DDBJ databases">
        <title>Annotation of Salpingoeca rosetta.</title>
        <authorList>
            <consortium name="The Broad Institute Genome Sequencing Platform"/>
            <person name="Russ C."/>
            <person name="Cuomo C."/>
            <person name="Burger G."/>
            <person name="Gray M.W."/>
            <person name="Holland P.W.H."/>
            <person name="King N."/>
            <person name="Lang F.B.F."/>
            <person name="Roger A.J."/>
            <person name="Ruiz-Trillo I."/>
            <person name="Young S.K."/>
            <person name="Zeng Q."/>
            <person name="Gargeya S."/>
            <person name="Alvarado L."/>
            <person name="Berlin A."/>
            <person name="Chapman S.B."/>
            <person name="Chen Z."/>
            <person name="Freedman E."/>
            <person name="Gellesch M."/>
            <person name="Goldberg J."/>
            <person name="Griggs A."/>
            <person name="Gujja S."/>
            <person name="Heilman E."/>
            <person name="Heiman D."/>
            <person name="Howarth C."/>
            <person name="Mehta T."/>
            <person name="Neiman D."/>
            <person name="Pearson M."/>
            <person name="Roberts A."/>
            <person name="Saif S."/>
            <person name="Shea T."/>
            <person name="Shenoy N."/>
            <person name="Sisk P."/>
            <person name="Stolte C."/>
            <person name="Sykes S."/>
            <person name="White J."/>
            <person name="Yandava C."/>
            <person name="Haas B."/>
            <person name="Nusbaum C."/>
            <person name="Birren B."/>
        </authorList>
    </citation>
    <scope>NUCLEOTIDE SEQUENCE [LARGE SCALE GENOMIC DNA]</scope>
    <source>
        <strain evidence="3">ATCC 50818</strain>
    </source>
</reference>
<gene>
    <name evidence="3" type="ORF">PTSG_01271</name>
</gene>
<dbReference type="GO" id="GO:0016480">
    <property type="term" value="P:negative regulation of transcription by RNA polymerase III"/>
    <property type="evidence" value="ECO:0007669"/>
    <property type="project" value="UniProtKB-UniRule"/>
</dbReference>
<dbReference type="GeneID" id="16077837"/>
<dbReference type="Gene3D" id="3.40.1000.50">
    <property type="entry name" value="Repressor of RNA polymerase III transcription Maf1"/>
    <property type="match status" value="1"/>
</dbReference>
<dbReference type="OrthoDB" id="277029at2759"/>
<dbReference type="PANTHER" id="PTHR22504">
    <property type="entry name" value="REPRESSOR OF RNA POLYMERASE III TRANSCRIPTION MAF1"/>
    <property type="match status" value="1"/>
</dbReference>
<dbReference type="GO" id="GO:0005634">
    <property type="term" value="C:nucleus"/>
    <property type="evidence" value="ECO:0007669"/>
    <property type="project" value="UniProtKB-SubCell"/>
</dbReference>
<name>F2TZV3_SALR5</name>
<accession>F2TZV3</accession>
<evidence type="ECO:0000313" key="3">
    <source>
        <dbReference type="EMBL" id="EGD80681.1"/>
    </source>
</evidence>
<organism evidence="4">
    <name type="scientific">Salpingoeca rosetta (strain ATCC 50818 / BSB-021)</name>
    <dbReference type="NCBI Taxonomy" id="946362"/>
    <lineage>
        <taxon>Eukaryota</taxon>
        <taxon>Choanoflagellata</taxon>
        <taxon>Craspedida</taxon>
        <taxon>Salpingoecidae</taxon>
        <taxon>Salpingoeca</taxon>
    </lineage>
</organism>
<dbReference type="GO" id="GO:0000994">
    <property type="term" value="F:RNA polymerase III core binding"/>
    <property type="evidence" value="ECO:0007669"/>
    <property type="project" value="TreeGrafter"/>
</dbReference>
<dbReference type="PIRSF" id="PIRSF037240">
    <property type="entry name" value="RNA_polIII_Trep_MAF1"/>
    <property type="match status" value="1"/>
</dbReference>
<comment type="similarity">
    <text evidence="1">Belongs to the MAF1 family.</text>
</comment>
<dbReference type="PANTHER" id="PTHR22504:SF0">
    <property type="entry name" value="REPRESSOR OF RNA POLYMERASE III TRANSCRIPTION MAF1 HOMOLOG"/>
    <property type="match status" value="1"/>
</dbReference>
<dbReference type="STRING" id="946362.F2TZV3"/>
<keyword evidence="1" id="KW-0805">Transcription regulation</keyword>
<dbReference type="Proteomes" id="UP000007799">
    <property type="component" value="Unassembled WGS sequence"/>
</dbReference>
<keyword evidence="1" id="KW-0804">Transcription</keyword>
<evidence type="ECO:0000313" key="4">
    <source>
        <dbReference type="Proteomes" id="UP000007799"/>
    </source>
</evidence>
<dbReference type="OMA" id="DKVCRKT"/>
<dbReference type="KEGG" id="sre:PTSG_01271"/>
<dbReference type="AlphaFoldDB" id="F2TZV3"/>
<feature type="region of interest" description="Disordered" evidence="2">
    <location>
        <begin position="225"/>
        <end position="246"/>
    </location>
</feature>
<dbReference type="eggNOG" id="KOG3104">
    <property type="taxonomic scope" value="Eukaryota"/>
</dbReference>
<feature type="compositionally biased region" description="Acidic residues" evidence="2">
    <location>
        <begin position="235"/>
        <end position="246"/>
    </location>
</feature>
<keyword evidence="1" id="KW-0539">Nucleus</keyword>
<dbReference type="Pfam" id="PF09174">
    <property type="entry name" value="Maf1"/>
    <property type="match status" value="1"/>
</dbReference>
<dbReference type="InParanoid" id="F2TZV3"/>
<dbReference type="InterPro" id="IPR015257">
    <property type="entry name" value="Maf1"/>
</dbReference>
<sequence>MKLLEIPELATLSSEWTGLRSDCRLICSIQAFSCKKAGEDKKLYKQLAGEGDMEELVMLAPPGVVSAAVGMVAAPASSTRSQDEEEQAYCSKKTLYFLKSTLNAAYSPDYDFSHAKGAEFALVPSADVARQHISAVLSPVLGRAYTSRSGELWSTLDSLISLADCDVFLYCGDSQDDPFTEEGTTWSFAYLFFNKKLKRMILFTAISLSISAPLHELENKDDLPEDLMFQGSTNAEDDDDTMATEW</sequence>
<evidence type="ECO:0000256" key="1">
    <source>
        <dbReference type="PIRNR" id="PIRNR037240"/>
    </source>
</evidence>
<comment type="subcellular location">
    <subcellularLocation>
        <location evidence="1">Nucleus</location>
    </subcellularLocation>
</comment>
<keyword evidence="1" id="KW-0678">Repressor</keyword>
<evidence type="ECO:0000256" key="2">
    <source>
        <dbReference type="SAM" id="MobiDB-lite"/>
    </source>
</evidence>
<proteinExistence type="inferred from homology"/>